<keyword evidence="1" id="KW-0732">Signal</keyword>
<protein>
    <submittedName>
        <fullName evidence="2">Uncharacterized protein</fullName>
    </submittedName>
</protein>
<reference evidence="2" key="1">
    <citation type="submission" date="2014-12" db="EMBL/GenBank/DDBJ databases">
        <title>Insight into the proteome of Arion vulgaris.</title>
        <authorList>
            <person name="Aradska J."/>
            <person name="Bulat T."/>
            <person name="Smidak R."/>
            <person name="Sarate P."/>
            <person name="Gangsoo J."/>
            <person name="Sialana F."/>
            <person name="Bilban M."/>
            <person name="Lubec G."/>
        </authorList>
    </citation>
    <scope>NUCLEOTIDE SEQUENCE</scope>
    <source>
        <tissue evidence="2">Skin</tissue>
    </source>
</reference>
<accession>A0A0B6Z0R5</accession>
<feature type="signal peptide" evidence="1">
    <location>
        <begin position="1"/>
        <end position="17"/>
    </location>
</feature>
<sequence length="50" mass="5480">MLSCMSSYLVICMLSLGQPSRSPTGPHKAMVLQEDTNCCQAVSIHEVRNL</sequence>
<organism evidence="2">
    <name type="scientific">Arion vulgaris</name>
    <dbReference type="NCBI Taxonomy" id="1028688"/>
    <lineage>
        <taxon>Eukaryota</taxon>
        <taxon>Metazoa</taxon>
        <taxon>Spiralia</taxon>
        <taxon>Lophotrochozoa</taxon>
        <taxon>Mollusca</taxon>
        <taxon>Gastropoda</taxon>
        <taxon>Heterobranchia</taxon>
        <taxon>Euthyneura</taxon>
        <taxon>Panpulmonata</taxon>
        <taxon>Eupulmonata</taxon>
        <taxon>Stylommatophora</taxon>
        <taxon>Helicina</taxon>
        <taxon>Arionoidea</taxon>
        <taxon>Arionidae</taxon>
        <taxon>Arion</taxon>
    </lineage>
</organism>
<name>A0A0B6Z0R5_9EUPU</name>
<gene>
    <name evidence="2" type="primary">ORF41961</name>
</gene>
<evidence type="ECO:0000256" key="1">
    <source>
        <dbReference type="SAM" id="SignalP"/>
    </source>
</evidence>
<proteinExistence type="predicted"/>
<dbReference type="AlphaFoldDB" id="A0A0B6Z0R5"/>
<evidence type="ECO:0000313" key="2">
    <source>
        <dbReference type="EMBL" id="CEK61330.1"/>
    </source>
</evidence>
<dbReference type="EMBL" id="HACG01014465">
    <property type="protein sequence ID" value="CEK61330.1"/>
    <property type="molecule type" value="Transcribed_RNA"/>
</dbReference>
<feature type="chain" id="PRO_5002110644" evidence="1">
    <location>
        <begin position="18"/>
        <end position="50"/>
    </location>
</feature>